<evidence type="ECO:0000256" key="17">
    <source>
        <dbReference type="ARBA" id="ARBA00023319"/>
    </source>
</evidence>
<sequence length="964" mass="109769">MHLKESLWLLLYLFVQFNISTENEIILEDRYMEITSDIGDKIAFKCNLNDSEEIQWFKDGKPLNTKSPRIKFGNLWLRIEGIKFKDEGDYGCKTIDGKWRNFTLITKNIGKSNNQEFDEDDMLHHDDDLQDDEDIKPYFVNFGIMHDNIAVLNNHNVTISCPNYGSPTPENSWLKNGLNILVNNSSMSFDNVSKEDNGNYTCIVRNQHGAINHTTNLKVFDKMENLPIIIKTPTNTTIAAGESTVFQCAVKAINITNITWLKHGYIHPSAINSSELIAKYKINLNQSDLEVLELHDVHSEDEGWYTCIAETPKGSSRSSAWLQIEDDREQGNNREKPMAPSFFKPDKMHKVVAKPAGNMLRLKCLSIGNPIPNITWFKNGAVPKRNLGSVKYNKWSLMLEDLVTSDSGNYTCRVCNEFGCIEYTFKVFVQERMHHRPILTQAPKNQTLLIGTSGEFWCKVLSDLHPHVRWFKGFINSNTTNYDNLVKAGNDDKDPEKLELHNVTHEDEGWYTCIAGNSLGLTYSSAYLHVIDEAEQVPFSETTNINLIAAGVFAFFIILAAIFMFTVSRKLKREKLKKLLAIEAERAAAITQWTKKVIIEKQCLVNEQDPLLLPVVKIEKQRTRCGKVDALPSEYELPLDSDWEFPRSELILSETLGEGAFGKVVKAEATGIVQQGLTTVVAVKMLKEGHTDAEMMDLVSEMEMMKLIGKHRNIINILGTCTQDGPLYVIVEYAPHGNLRDFLRAHRPSSGYEPAIGESLADRTALTEKDLVSFAYQVARGMDYLSSRRCIHRDLAARNVLVSDNYVLKIADFGLARDIHSHDYYRKTTDGRLPVKWMAPEALFHRVYTTQSDVWSYGVLLWEIMTLGGTPYPSVPSMEKLFQLLRSGHRMEKPPCCSLEIYMLMRDCWCYQPNERPLFSELVEGLDRILTLAANKEYLDLDLPQLNTPPTSDDSSEENFPYLL</sequence>
<evidence type="ECO:0000256" key="23">
    <source>
        <dbReference type="PIRSR" id="PIRSR000615-4"/>
    </source>
</evidence>
<evidence type="ECO:0000256" key="25">
    <source>
        <dbReference type="SAM" id="MobiDB-lite"/>
    </source>
</evidence>
<dbReference type="GO" id="GO:0043235">
    <property type="term" value="C:receptor complex"/>
    <property type="evidence" value="ECO:0007669"/>
    <property type="project" value="TreeGrafter"/>
</dbReference>
<dbReference type="InterPro" id="IPR013783">
    <property type="entry name" value="Ig-like_fold"/>
</dbReference>
<dbReference type="FunFam" id="2.60.40.10:FF:000016">
    <property type="entry name" value="Fibroblast growth factor receptor"/>
    <property type="match status" value="2"/>
</dbReference>
<feature type="domain" description="Ig-like" evidence="29">
    <location>
        <begin position="137"/>
        <end position="218"/>
    </location>
</feature>
<dbReference type="PROSITE" id="PS00109">
    <property type="entry name" value="PROTEIN_KINASE_TYR"/>
    <property type="match status" value="1"/>
</dbReference>
<feature type="domain" description="Ig-like" evidence="29">
    <location>
        <begin position="39"/>
        <end position="92"/>
    </location>
</feature>
<feature type="site" description="Important for interaction with phosphotyrosine-binding proteins" evidence="23">
    <location>
        <position position="938"/>
    </location>
</feature>
<gene>
    <name evidence="31" type="ORF">O3M35_004416</name>
    <name evidence="30" type="ORF">O3M35_012851</name>
</gene>
<feature type="domain" description="Ig-like" evidence="29">
    <location>
        <begin position="340"/>
        <end position="414"/>
    </location>
</feature>
<dbReference type="InterPro" id="IPR011009">
    <property type="entry name" value="Kinase-like_dom_sf"/>
</dbReference>
<evidence type="ECO:0000256" key="16">
    <source>
        <dbReference type="ARBA" id="ARBA00023180"/>
    </source>
</evidence>
<keyword evidence="15" id="KW-0675">Receptor</keyword>
<feature type="domain" description="Protein kinase" evidence="28">
    <location>
        <begin position="650"/>
        <end position="930"/>
    </location>
</feature>
<keyword evidence="12 26" id="KW-0472">Membrane</keyword>
<evidence type="ECO:0000256" key="2">
    <source>
        <dbReference type="ARBA" id="ARBA00011902"/>
    </source>
</evidence>
<dbReference type="EMBL" id="JAPXFL010000014">
    <property type="protein sequence ID" value="KAK9497752.1"/>
    <property type="molecule type" value="Genomic_DNA"/>
</dbReference>
<comment type="function">
    <text evidence="19">Receptor for basic fibroblast growth factor.</text>
</comment>
<dbReference type="Gene3D" id="1.10.510.10">
    <property type="entry name" value="Transferase(Phosphotransferase) domain 1"/>
    <property type="match status" value="1"/>
</dbReference>
<keyword evidence="22" id="KW-0479">Metal-binding</keyword>
<dbReference type="Proteomes" id="UP001461498">
    <property type="component" value="Unassembled WGS sequence"/>
</dbReference>
<comment type="catalytic activity">
    <reaction evidence="18">
        <text>L-tyrosyl-[protein] + ATP = O-phospho-L-tyrosyl-[protein] + ADP + H(+)</text>
        <dbReference type="Rhea" id="RHEA:10596"/>
        <dbReference type="Rhea" id="RHEA-COMP:10136"/>
        <dbReference type="Rhea" id="RHEA-COMP:20101"/>
        <dbReference type="ChEBI" id="CHEBI:15378"/>
        <dbReference type="ChEBI" id="CHEBI:30616"/>
        <dbReference type="ChEBI" id="CHEBI:46858"/>
        <dbReference type="ChEBI" id="CHEBI:61978"/>
        <dbReference type="ChEBI" id="CHEBI:456216"/>
        <dbReference type="EC" id="2.7.10.1"/>
    </reaction>
</comment>
<dbReference type="SMART" id="SM00409">
    <property type="entry name" value="IG"/>
    <property type="match status" value="5"/>
</dbReference>
<dbReference type="AlphaFoldDB" id="A0AAW1CHF3"/>
<evidence type="ECO:0000256" key="13">
    <source>
        <dbReference type="ARBA" id="ARBA00023137"/>
    </source>
</evidence>
<evidence type="ECO:0000256" key="8">
    <source>
        <dbReference type="ARBA" id="ARBA00022741"/>
    </source>
</evidence>
<feature type="binding site" evidence="21">
    <location>
        <position position="798"/>
    </location>
    <ligand>
        <name>ATP</name>
        <dbReference type="ChEBI" id="CHEBI:30616"/>
    </ligand>
</feature>
<comment type="caution">
    <text evidence="31">The sequence shown here is derived from an EMBL/GenBank/DDBJ whole genome shotgun (WGS) entry which is preliminary data.</text>
</comment>
<evidence type="ECO:0000256" key="9">
    <source>
        <dbReference type="ARBA" id="ARBA00022777"/>
    </source>
</evidence>
<proteinExistence type="predicted"/>
<feature type="binding site" evidence="22">
    <location>
        <position position="799"/>
    </location>
    <ligand>
        <name>Mg(2+)</name>
        <dbReference type="ChEBI" id="CHEBI:18420"/>
    </ligand>
</feature>
<evidence type="ECO:0000313" key="30">
    <source>
        <dbReference type="EMBL" id="KAK9496950.1"/>
    </source>
</evidence>
<keyword evidence="17" id="KW-0393">Immunoglobulin domain</keyword>
<dbReference type="PANTHER" id="PTHR24416">
    <property type="entry name" value="TYROSINE-PROTEIN KINASE RECEPTOR"/>
    <property type="match status" value="1"/>
</dbReference>
<evidence type="ECO:0000256" key="3">
    <source>
        <dbReference type="ARBA" id="ARBA00022553"/>
    </source>
</evidence>
<dbReference type="GO" id="GO:0005886">
    <property type="term" value="C:plasma membrane"/>
    <property type="evidence" value="ECO:0007669"/>
    <property type="project" value="TreeGrafter"/>
</dbReference>
<evidence type="ECO:0000256" key="15">
    <source>
        <dbReference type="ARBA" id="ARBA00023170"/>
    </source>
</evidence>
<dbReference type="InterPro" id="IPR000719">
    <property type="entry name" value="Prot_kinase_dom"/>
</dbReference>
<feature type="binding site" evidence="21 24">
    <location>
        <position position="684"/>
    </location>
    <ligand>
        <name>ATP</name>
        <dbReference type="ChEBI" id="CHEBI:30616"/>
    </ligand>
</feature>
<dbReference type="PRINTS" id="PR00109">
    <property type="entry name" value="TYRKINASE"/>
</dbReference>
<dbReference type="Gene3D" id="3.30.200.20">
    <property type="entry name" value="Phosphorylase Kinase, domain 1"/>
    <property type="match status" value="1"/>
</dbReference>
<dbReference type="InterPro" id="IPR003598">
    <property type="entry name" value="Ig_sub2"/>
</dbReference>
<evidence type="ECO:0000256" key="24">
    <source>
        <dbReference type="PROSITE-ProRule" id="PRU10141"/>
    </source>
</evidence>
<keyword evidence="4" id="KW-0808">Transferase</keyword>
<evidence type="ECO:0000256" key="5">
    <source>
        <dbReference type="ARBA" id="ARBA00022692"/>
    </source>
</evidence>
<dbReference type="InterPro" id="IPR001245">
    <property type="entry name" value="Ser-Thr/Tyr_kinase_cat_dom"/>
</dbReference>
<dbReference type="PIRSF" id="PIRSF000615">
    <property type="entry name" value="TyrPK_CSF1-R"/>
    <property type="match status" value="1"/>
</dbReference>
<feature type="chain" id="PRO_5044717612" description="receptor protein-tyrosine kinase" evidence="27">
    <location>
        <begin position="21"/>
        <end position="964"/>
    </location>
</feature>
<dbReference type="Pfam" id="PF07679">
    <property type="entry name" value="I-set"/>
    <property type="match status" value="4"/>
</dbReference>
<reference evidence="31 32" key="1">
    <citation type="submission" date="2022-12" db="EMBL/GenBank/DDBJ databases">
        <title>Chromosome-level genome assembly of true bugs.</title>
        <authorList>
            <person name="Ma L."/>
            <person name="Li H."/>
        </authorList>
    </citation>
    <scope>NUCLEOTIDE SEQUENCE [LARGE SCALE GENOMIC DNA]</scope>
    <source>
        <strain evidence="31">Lab_2022b</strain>
    </source>
</reference>
<dbReference type="Pfam" id="PF13927">
    <property type="entry name" value="Ig_3"/>
    <property type="match status" value="1"/>
</dbReference>
<feature type="active site" description="Proton acceptor" evidence="20">
    <location>
        <position position="794"/>
    </location>
</feature>
<dbReference type="InterPro" id="IPR017441">
    <property type="entry name" value="Protein_kinase_ATP_BS"/>
</dbReference>
<feature type="transmembrane region" description="Helical" evidence="26">
    <location>
        <begin position="547"/>
        <end position="567"/>
    </location>
</feature>
<keyword evidence="5 26" id="KW-0812">Transmembrane</keyword>
<evidence type="ECO:0000256" key="26">
    <source>
        <dbReference type="SAM" id="Phobius"/>
    </source>
</evidence>
<evidence type="ECO:0000313" key="31">
    <source>
        <dbReference type="EMBL" id="KAK9497752.1"/>
    </source>
</evidence>
<name>A0AAW1CHF3_9HEMI</name>
<keyword evidence="3" id="KW-0597">Phosphoprotein</keyword>
<dbReference type="FunFam" id="1.10.510.10:FF:000007">
    <property type="entry name" value="Fibroblast growth factor receptor"/>
    <property type="match status" value="1"/>
</dbReference>
<evidence type="ECO:0000256" key="18">
    <source>
        <dbReference type="ARBA" id="ARBA00051243"/>
    </source>
</evidence>
<feature type="domain" description="Ig-like" evidence="29">
    <location>
        <begin position="437"/>
        <end position="529"/>
    </location>
</feature>
<dbReference type="EC" id="2.7.10.1" evidence="2"/>
<dbReference type="SMART" id="SM00219">
    <property type="entry name" value="TyrKc"/>
    <property type="match status" value="1"/>
</dbReference>
<organism evidence="31 32">
    <name type="scientific">Rhynocoris fuscipes</name>
    <dbReference type="NCBI Taxonomy" id="488301"/>
    <lineage>
        <taxon>Eukaryota</taxon>
        <taxon>Metazoa</taxon>
        <taxon>Ecdysozoa</taxon>
        <taxon>Arthropoda</taxon>
        <taxon>Hexapoda</taxon>
        <taxon>Insecta</taxon>
        <taxon>Pterygota</taxon>
        <taxon>Neoptera</taxon>
        <taxon>Paraneoptera</taxon>
        <taxon>Hemiptera</taxon>
        <taxon>Heteroptera</taxon>
        <taxon>Panheteroptera</taxon>
        <taxon>Cimicomorpha</taxon>
        <taxon>Reduviidae</taxon>
        <taxon>Harpactorinae</taxon>
        <taxon>Harpactorini</taxon>
        <taxon>Rhynocoris</taxon>
    </lineage>
</organism>
<dbReference type="Pfam" id="PF07714">
    <property type="entry name" value="PK_Tyr_Ser-Thr"/>
    <property type="match status" value="1"/>
</dbReference>
<keyword evidence="13" id="KW-0829">Tyrosine-protein kinase</keyword>
<dbReference type="GO" id="GO:0005524">
    <property type="term" value="F:ATP binding"/>
    <property type="evidence" value="ECO:0007669"/>
    <property type="project" value="UniProtKB-UniRule"/>
</dbReference>
<evidence type="ECO:0000256" key="19">
    <source>
        <dbReference type="ARBA" id="ARBA00056965"/>
    </source>
</evidence>
<feature type="binding site" evidence="22">
    <location>
        <position position="812"/>
    </location>
    <ligand>
        <name>Mg(2+)</name>
        <dbReference type="ChEBI" id="CHEBI:18420"/>
    </ligand>
</feature>
<feature type="signal peptide" evidence="27">
    <location>
        <begin position="1"/>
        <end position="20"/>
    </location>
</feature>
<keyword evidence="8 21" id="KW-0547">Nucleotide-binding</keyword>
<dbReference type="FunFam" id="3.30.200.20:FF:000593">
    <property type="entry name" value="Predicted protein"/>
    <property type="match status" value="1"/>
</dbReference>
<evidence type="ECO:0000256" key="6">
    <source>
        <dbReference type="ARBA" id="ARBA00022729"/>
    </source>
</evidence>
<evidence type="ECO:0000256" key="7">
    <source>
        <dbReference type="ARBA" id="ARBA00022737"/>
    </source>
</evidence>
<dbReference type="PROSITE" id="PS50835">
    <property type="entry name" value="IG_LIKE"/>
    <property type="match status" value="5"/>
</dbReference>
<protein>
    <recommendedName>
        <fullName evidence="2">receptor protein-tyrosine kinase</fullName>
        <ecNumber evidence="2">2.7.10.1</ecNumber>
    </recommendedName>
</protein>
<dbReference type="InterPro" id="IPR050122">
    <property type="entry name" value="RTK"/>
</dbReference>
<evidence type="ECO:0000259" key="28">
    <source>
        <dbReference type="PROSITE" id="PS50011"/>
    </source>
</evidence>
<dbReference type="PANTHER" id="PTHR24416:SF550">
    <property type="entry name" value="FIBROBLAST GROWTH FACTOR RECEPTOR HOMOLOG 1-RELATED"/>
    <property type="match status" value="1"/>
</dbReference>
<feature type="binding site" evidence="21">
    <location>
        <begin position="657"/>
        <end position="664"/>
    </location>
    <ligand>
        <name>ATP</name>
        <dbReference type="ChEBI" id="CHEBI:30616"/>
    </ligand>
</feature>
<feature type="domain" description="Ig-like" evidence="29">
    <location>
        <begin position="227"/>
        <end position="323"/>
    </location>
</feature>
<evidence type="ECO:0000256" key="11">
    <source>
        <dbReference type="ARBA" id="ARBA00022989"/>
    </source>
</evidence>
<accession>A0AAW1CHF3</accession>
<keyword evidence="14" id="KW-1015">Disulfide bond</keyword>
<dbReference type="InterPro" id="IPR013098">
    <property type="entry name" value="Ig_I-set"/>
</dbReference>
<keyword evidence="6 27" id="KW-0732">Signal</keyword>
<keyword evidence="9" id="KW-0418">Kinase</keyword>
<dbReference type="EMBL" id="JAPXFL010000037">
    <property type="protein sequence ID" value="KAK9496950.1"/>
    <property type="molecule type" value="Genomic_DNA"/>
</dbReference>
<evidence type="ECO:0000256" key="21">
    <source>
        <dbReference type="PIRSR" id="PIRSR000615-2"/>
    </source>
</evidence>
<dbReference type="InterPro" id="IPR020635">
    <property type="entry name" value="Tyr_kinase_cat_dom"/>
</dbReference>
<evidence type="ECO:0000256" key="20">
    <source>
        <dbReference type="PIRSR" id="PIRSR000615-1"/>
    </source>
</evidence>
<feature type="region of interest" description="Disordered" evidence="25">
    <location>
        <begin position="944"/>
        <end position="964"/>
    </location>
</feature>
<dbReference type="PROSITE" id="PS00107">
    <property type="entry name" value="PROTEIN_KINASE_ATP"/>
    <property type="match status" value="1"/>
</dbReference>
<dbReference type="GO" id="GO:0004714">
    <property type="term" value="F:transmembrane receptor protein tyrosine kinase activity"/>
    <property type="evidence" value="ECO:0007669"/>
    <property type="project" value="UniProtKB-EC"/>
</dbReference>
<dbReference type="FunFam" id="2.60.40.10:FF:000020">
    <property type="entry name" value="Fibroblast growth factor receptor"/>
    <property type="match status" value="2"/>
</dbReference>
<dbReference type="InterPro" id="IPR036179">
    <property type="entry name" value="Ig-like_dom_sf"/>
</dbReference>
<keyword evidence="10 21" id="KW-0067">ATP-binding</keyword>
<dbReference type="GO" id="GO:0007169">
    <property type="term" value="P:cell surface receptor protein tyrosine kinase signaling pathway"/>
    <property type="evidence" value="ECO:0007669"/>
    <property type="project" value="TreeGrafter"/>
</dbReference>
<evidence type="ECO:0000256" key="12">
    <source>
        <dbReference type="ARBA" id="ARBA00023136"/>
    </source>
</evidence>
<keyword evidence="16" id="KW-0325">Glycoprotein</keyword>
<dbReference type="InterPro" id="IPR003599">
    <property type="entry name" value="Ig_sub"/>
</dbReference>
<dbReference type="PROSITE" id="PS50011">
    <property type="entry name" value="PROTEIN_KINASE_DOM"/>
    <property type="match status" value="1"/>
</dbReference>
<dbReference type="InterPro" id="IPR007110">
    <property type="entry name" value="Ig-like_dom"/>
</dbReference>
<comment type="subcellular location">
    <subcellularLocation>
        <location evidence="1">Membrane</location>
        <topology evidence="1">Single-pass membrane protein</topology>
    </subcellularLocation>
</comment>
<dbReference type="InterPro" id="IPR008266">
    <property type="entry name" value="Tyr_kinase_AS"/>
</dbReference>
<evidence type="ECO:0000256" key="14">
    <source>
        <dbReference type="ARBA" id="ARBA00023157"/>
    </source>
</evidence>
<keyword evidence="32" id="KW-1185">Reference proteome</keyword>
<evidence type="ECO:0000256" key="1">
    <source>
        <dbReference type="ARBA" id="ARBA00004167"/>
    </source>
</evidence>
<dbReference type="Gene3D" id="2.60.40.10">
    <property type="entry name" value="Immunoglobulins"/>
    <property type="match status" value="5"/>
</dbReference>
<dbReference type="SUPFAM" id="SSF48726">
    <property type="entry name" value="Immunoglobulin"/>
    <property type="match status" value="5"/>
</dbReference>
<evidence type="ECO:0000256" key="27">
    <source>
        <dbReference type="SAM" id="SignalP"/>
    </source>
</evidence>
<keyword evidence="11 26" id="KW-1133">Transmembrane helix</keyword>
<dbReference type="GO" id="GO:0046872">
    <property type="term" value="F:metal ion binding"/>
    <property type="evidence" value="ECO:0007669"/>
    <property type="project" value="UniProtKB-KW"/>
</dbReference>
<evidence type="ECO:0000256" key="4">
    <source>
        <dbReference type="ARBA" id="ARBA00022679"/>
    </source>
</evidence>
<dbReference type="SUPFAM" id="SSF56112">
    <property type="entry name" value="Protein kinase-like (PK-like)"/>
    <property type="match status" value="1"/>
</dbReference>
<evidence type="ECO:0000256" key="10">
    <source>
        <dbReference type="ARBA" id="ARBA00022840"/>
    </source>
</evidence>
<evidence type="ECO:0000313" key="32">
    <source>
        <dbReference type="Proteomes" id="UP001461498"/>
    </source>
</evidence>
<dbReference type="SMART" id="SM00408">
    <property type="entry name" value="IGc2"/>
    <property type="match status" value="5"/>
</dbReference>
<evidence type="ECO:0000259" key="29">
    <source>
        <dbReference type="PROSITE" id="PS50835"/>
    </source>
</evidence>
<keyword evidence="22" id="KW-0460">Magnesium</keyword>
<keyword evidence="7" id="KW-0677">Repeat</keyword>
<evidence type="ECO:0000256" key="22">
    <source>
        <dbReference type="PIRSR" id="PIRSR000615-3"/>
    </source>
</evidence>